<gene>
    <name evidence="2" type="ORF">HO173_005565</name>
</gene>
<sequence length="163" mass="17600">MADPGSHPRPPTARALLPSAANTSRSPTGQYSSQATAPSSPSYPLAPACRLYSQVRDNALNTWASRPELDQVAVGAGDVRLAFGCSKEPIPWDFVAEFAARETDAVERGFARRWAWQGWERTGDHGRICDVGFRLAGGESVMPPKGVVVGRKIESREPRLVPG</sequence>
<feature type="compositionally biased region" description="Polar residues" evidence="1">
    <location>
        <begin position="20"/>
        <end position="34"/>
    </location>
</feature>
<dbReference type="GeneID" id="59287227"/>
<reference evidence="2 3" key="1">
    <citation type="journal article" date="2020" name="Genomics">
        <title>Complete, high-quality genomes from long-read metagenomic sequencing of two wolf lichen thalli reveals enigmatic genome architecture.</title>
        <authorList>
            <person name="McKenzie S.K."/>
            <person name="Walston R.F."/>
            <person name="Allen J.L."/>
        </authorList>
    </citation>
    <scope>NUCLEOTIDE SEQUENCE [LARGE SCALE GENOMIC DNA]</scope>
    <source>
        <strain evidence="2">WasteWater2</strain>
    </source>
</reference>
<accession>A0A8H6FWV7</accession>
<dbReference type="AlphaFoldDB" id="A0A8H6FWV7"/>
<dbReference type="RefSeq" id="XP_037165662.1">
    <property type="nucleotide sequence ID" value="XM_037307480.1"/>
</dbReference>
<comment type="caution">
    <text evidence="2">The sequence shown here is derived from an EMBL/GenBank/DDBJ whole genome shotgun (WGS) entry which is preliminary data.</text>
</comment>
<dbReference type="OrthoDB" id="5395284at2759"/>
<evidence type="ECO:0000256" key="1">
    <source>
        <dbReference type="SAM" id="MobiDB-lite"/>
    </source>
</evidence>
<name>A0A8H6FWV7_9LECA</name>
<dbReference type="EMBL" id="JACCJC010000020">
    <property type="protein sequence ID" value="KAF6236312.1"/>
    <property type="molecule type" value="Genomic_DNA"/>
</dbReference>
<proteinExistence type="predicted"/>
<evidence type="ECO:0000313" key="3">
    <source>
        <dbReference type="Proteomes" id="UP000578531"/>
    </source>
</evidence>
<organism evidence="2 3">
    <name type="scientific">Letharia columbiana</name>
    <dbReference type="NCBI Taxonomy" id="112416"/>
    <lineage>
        <taxon>Eukaryota</taxon>
        <taxon>Fungi</taxon>
        <taxon>Dikarya</taxon>
        <taxon>Ascomycota</taxon>
        <taxon>Pezizomycotina</taxon>
        <taxon>Lecanoromycetes</taxon>
        <taxon>OSLEUM clade</taxon>
        <taxon>Lecanoromycetidae</taxon>
        <taxon>Lecanorales</taxon>
        <taxon>Lecanorineae</taxon>
        <taxon>Parmeliaceae</taxon>
        <taxon>Letharia</taxon>
    </lineage>
</organism>
<evidence type="ECO:0000313" key="2">
    <source>
        <dbReference type="EMBL" id="KAF6236312.1"/>
    </source>
</evidence>
<dbReference type="Proteomes" id="UP000578531">
    <property type="component" value="Unassembled WGS sequence"/>
</dbReference>
<keyword evidence="3" id="KW-1185">Reference proteome</keyword>
<feature type="region of interest" description="Disordered" evidence="1">
    <location>
        <begin position="1"/>
        <end position="42"/>
    </location>
</feature>
<protein>
    <submittedName>
        <fullName evidence="2">Uncharacterized protein</fullName>
    </submittedName>
</protein>